<evidence type="ECO:0000256" key="1">
    <source>
        <dbReference type="ARBA" id="ARBA00004138"/>
    </source>
</evidence>
<keyword evidence="4" id="KW-0969">Cilium</keyword>
<keyword evidence="8" id="KW-1185">Reference proteome</keyword>
<evidence type="ECO:0000259" key="6">
    <source>
        <dbReference type="Pfam" id="PF24762"/>
    </source>
</evidence>
<comment type="subcellular location">
    <subcellularLocation>
        <location evidence="1">Cell projection</location>
        <location evidence="1">Cilium</location>
    </subcellularLocation>
</comment>
<dbReference type="Proteomes" id="UP000815325">
    <property type="component" value="Unassembled WGS sequence"/>
</dbReference>
<comment type="caution">
    <text evidence="7">The sequence shown here is derived from an EMBL/GenBank/DDBJ whole genome shotgun (WGS) entry which is preliminary data.</text>
</comment>
<evidence type="ECO:0000256" key="4">
    <source>
        <dbReference type="ARBA" id="ARBA00023069"/>
    </source>
</evidence>
<sequence length="441" mass="49866">MQDGDDDVKSALLDFSYFLATNNMDEAFRSIKSIKKPAVWENMAHLCIKNKRLDVAEHCLGNMEHVRGAQAVREAKSIDDLDARVATVAVHLGMMDDARKLYAASERYDLLCRLYQVPAKCIDARVLEKRMHQLLFREAKHSWCFCFAFLLCITLQEVEKGDNKQLTTWWGRYCESHGDVKQALECYHRAKDVLSIVRVHCYTRNFEEAEEQVREEKNFEDGFPHVSVFPQVSRLPHCVLCNVYKYMLVAAAGADPAAAFYLARQYKPSASLQLVQQASAAKLMLALIMGWCRVGTCNQAHACASSRVVTDASHILEAVLTNVSNACVAAAGSDPAAAFHLARQYEAQNRIAEAIQYYTKVCHAVLTSRRPFSTKPRGKARSRIAEAIQYYTKVRGIRYYTKILKNAENGLKFINGNGEIPQKQITEAIQYCTQIPEKMRS</sequence>
<keyword evidence="2" id="KW-0853">WD repeat</keyword>
<dbReference type="PANTHER" id="PTHR15722:SF7">
    <property type="entry name" value="INTRAFLAGELLAR TRANSPORT PROTEIN 140 HOMOLOG"/>
    <property type="match status" value="1"/>
</dbReference>
<keyword evidence="5" id="KW-0966">Cell projection</keyword>
<dbReference type="InterPro" id="IPR056168">
    <property type="entry name" value="TPR_IF140/IFT172/WDR19"/>
</dbReference>
<accession>A0ABQ7GHJ3</accession>
<evidence type="ECO:0000256" key="2">
    <source>
        <dbReference type="ARBA" id="ARBA00022574"/>
    </source>
</evidence>
<evidence type="ECO:0000313" key="8">
    <source>
        <dbReference type="Proteomes" id="UP000815325"/>
    </source>
</evidence>
<name>A0ABQ7GHJ3_DUNSA</name>
<protein>
    <recommendedName>
        <fullName evidence="6">IF140/IFT172/WDR19 TPR domain-containing protein</fullName>
    </recommendedName>
</protein>
<dbReference type="PANTHER" id="PTHR15722">
    <property type="entry name" value="IFT140/172-RELATED"/>
    <property type="match status" value="1"/>
</dbReference>
<dbReference type="EMBL" id="MU069778">
    <property type="protein sequence ID" value="KAF5834047.1"/>
    <property type="molecule type" value="Genomic_DNA"/>
</dbReference>
<feature type="domain" description="IF140/IFT172/WDR19 TPR" evidence="6">
    <location>
        <begin position="158"/>
        <end position="218"/>
    </location>
</feature>
<evidence type="ECO:0000256" key="5">
    <source>
        <dbReference type="ARBA" id="ARBA00023273"/>
    </source>
</evidence>
<proteinExistence type="predicted"/>
<reference evidence="7" key="1">
    <citation type="submission" date="2017-08" db="EMBL/GenBank/DDBJ databases">
        <authorList>
            <person name="Polle J.E."/>
            <person name="Barry K."/>
            <person name="Cushman J."/>
            <person name="Schmutz J."/>
            <person name="Tran D."/>
            <person name="Hathwaick L.T."/>
            <person name="Yim W.C."/>
            <person name="Jenkins J."/>
            <person name="Mckie-Krisberg Z.M."/>
            <person name="Prochnik S."/>
            <person name="Lindquist E."/>
            <person name="Dockter R.B."/>
            <person name="Adam C."/>
            <person name="Molina H."/>
            <person name="Bunkerborg J."/>
            <person name="Jin E."/>
            <person name="Buchheim M."/>
            <person name="Magnuson J."/>
        </authorList>
    </citation>
    <scope>NUCLEOTIDE SEQUENCE</scope>
    <source>
        <strain evidence="7">CCAP 19/18</strain>
    </source>
</reference>
<dbReference type="Gene3D" id="1.25.40.470">
    <property type="match status" value="2"/>
</dbReference>
<organism evidence="7 8">
    <name type="scientific">Dunaliella salina</name>
    <name type="common">Green alga</name>
    <name type="synonym">Protococcus salinus</name>
    <dbReference type="NCBI Taxonomy" id="3046"/>
    <lineage>
        <taxon>Eukaryota</taxon>
        <taxon>Viridiplantae</taxon>
        <taxon>Chlorophyta</taxon>
        <taxon>core chlorophytes</taxon>
        <taxon>Chlorophyceae</taxon>
        <taxon>CS clade</taxon>
        <taxon>Chlamydomonadales</taxon>
        <taxon>Dunaliellaceae</taxon>
        <taxon>Dunaliella</taxon>
    </lineage>
</organism>
<gene>
    <name evidence="7" type="ORF">DUNSADRAFT_9438</name>
</gene>
<evidence type="ECO:0000313" key="7">
    <source>
        <dbReference type="EMBL" id="KAF5834047.1"/>
    </source>
</evidence>
<dbReference type="Pfam" id="PF24762">
    <property type="entry name" value="TPR_IF140-IFT172"/>
    <property type="match status" value="2"/>
</dbReference>
<feature type="domain" description="IF140/IFT172/WDR19 TPR" evidence="6">
    <location>
        <begin position="23"/>
        <end position="143"/>
    </location>
</feature>
<evidence type="ECO:0000256" key="3">
    <source>
        <dbReference type="ARBA" id="ARBA00022737"/>
    </source>
</evidence>
<keyword evidence="3" id="KW-0677">Repeat</keyword>